<reference evidence="1" key="1">
    <citation type="journal article" date="2021" name="Nat. Commun.">
        <title>Genetic determinants of endophytism in the Arabidopsis root mycobiome.</title>
        <authorList>
            <person name="Mesny F."/>
            <person name="Miyauchi S."/>
            <person name="Thiergart T."/>
            <person name="Pickel B."/>
            <person name="Atanasova L."/>
            <person name="Karlsson M."/>
            <person name="Huettel B."/>
            <person name="Barry K.W."/>
            <person name="Haridas S."/>
            <person name="Chen C."/>
            <person name="Bauer D."/>
            <person name="Andreopoulos W."/>
            <person name="Pangilinan J."/>
            <person name="LaButti K."/>
            <person name="Riley R."/>
            <person name="Lipzen A."/>
            <person name="Clum A."/>
            <person name="Drula E."/>
            <person name="Henrissat B."/>
            <person name="Kohler A."/>
            <person name="Grigoriev I.V."/>
            <person name="Martin F.M."/>
            <person name="Hacquard S."/>
        </authorList>
    </citation>
    <scope>NUCLEOTIDE SEQUENCE</scope>
    <source>
        <strain evidence="1">MPI-SDFR-AT-0073</strain>
    </source>
</reference>
<comment type="caution">
    <text evidence="1">The sequence shown here is derived from an EMBL/GenBank/DDBJ whole genome shotgun (WGS) entry which is preliminary data.</text>
</comment>
<dbReference type="Proteomes" id="UP000758603">
    <property type="component" value="Unassembled WGS sequence"/>
</dbReference>
<gene>
    <name evidence="1" type="ORF">BKA67DRAFT_491919</name>
</gene>
<dbReference type="RefSeq" id="XP_045962376.1">
    <property type="nucleotide sequence ID" value="XM_046096993.1"/>
</dbReference>
<evidence type="ECO:0000313" key="1">
    <source>
        <dbReference type="EMBL" id="KAH6658142.1"/>
    </source>
</evidence>
<dbReference type="EMBL" id="JAGPXC010000002">
    <property type="protein sequence ID" value="KAH6658142.1"/>
    <property type="molecule type" value="Genomic_DNA"/>
</dbReference>
<dbReference type="OrthoDB" id="4478223at2759"/>
<feature type="non-terminal residue" evidence="1">
    <location>
        <position position="1"/>
    </location>
</feature>
<protein>
    <submittedName>
        <fullName evidence="1">Uncharacterized protein</fullName>
    </submittedName>
</protein>
<proteinExistence type="predicted"/>
<organism evidence="1 2">
    <name type="scientific">Truncatella angustata</name>
    <dbReference type="NCBI Taxonomy" id="152316"/>
    <lineage>
        <taxon>Eukaryota</taxon>
        <taxon>Fungi</taxon>
        <taxon>Dikarya</taxon>
        <taxon>Ascomycota</taxon>
        <taxon>Pezizomycotina</taxon>
        <taxon>Sordariomycetes</taxon>
        <taxon>Xylariomycetidae</taxon>
        <taxon>Amphisphaeriales</taxon>
        <taxon>Sporocadaceae</taxon>
        <taxon>Truncatella</taxon>
    </lineage>
</organism>
<evidence type="ECO:0000313" key="2">
    <source>
        <dbReference type="Proteomes" id="UP000758603"/>
    </source>
</evidence>
<name>A0A9P9A0A7_9PEZI</name>
<keyword evidence="2" id="KW-1185">Reference proteome</keyword>
<dbReference type="AlphaFoldDB" id="A0A9P9A0A7"/>
<feature type="non-terminal residue" evidence="1">
    <location>
        <position position="75"/>
    </location>
</feature>
<accession>A0A9P9A0A7</accession>
<dbReference type="GeneID" id="70125885"/>
<sequence length="75" mass="8000">TSSGTGSLPRPIPAKLWSVMPPMLQAASPVDAVILSRSGSRAHFFFKAAMMERIKTDLPVPAGPVKKTLCIFSTT</sequence>